<dbReference type="Proteomes" id="UP000024635">
    <property type="component" value="Unassembled WGS sequence"/>
</dbReference>
<name>A0A016WTS7_9BILA</name>
<sequence>MTHQDTEATILFEKIDGLRVRFHTVAAADSRDSLSASLVQVPARFCSHGIRLSFRKELYISITTGFIHSAVEHN</sequence>
<evidence type="ECO:0000313" key="2">
    <source>
        <dbReference type="Proteomes" id="UP000024635"/>
    </source>
</evidence>
<evidence type="ECO:0000313" key="1">
    <source>
        <dbReference type="EMBL" id="EYC43229.1"/>
    </source>
</evidence>
<gene>
    <name evidence="1" type="primary">Acey_s0499.g2559</name>
    <name evidence="1" type="ORF">Y032_0499g2559</name>
</gene>
<keyword evidence="2" id="KW-1185">Reference proteome</keyword>
<reference evidence="2" key="1">
    <citation type="journal article" date="2015" name="Nat. Genet.">
        <title>The genome and transcriptome of the zoonotic hookworm Ancylostoma ceylanicum identify infection-specific gene families.</title>
        <authorList>
            <person name="Schwarz E.M."/>
            <person name="Hu Y."/>
            <person name="Antoshechkin I."/>
            <person name="Miller M.M."/>
            <person name="Sternberg P.W."/>
            <person name="Aroian R.V."/>
        </authorList>
    </citation>
    <scope>NUCLEOTIDE SEQUENCE</scope>
    <source>
        <strain evidence="2">HY135</strain>
    </source>
</reference>
<proteinExistence type="predicted"/>
<organism evidence="1 2">
    <name type="scientific">Ancylostoma ceylanicum</name>
    <dbReference type="NCBI Taxonomy" id="53326"/>
    <lineage>
        <taxon>Eukaryota</taxon>
        <taxon>Metazoa</taxon>
        <taxon>Ecdysozoa</taxon>
        <taxon>Nematoda</taxon>
        <taxon>Chromadorea</taxon>
        <taxon>Rhabditida</taxon>
        <taxon>Rhabditina</taxon>
        <taxon>Rhabditomorpha</taxon>
        <taxon>Strongyloidea</taxon>
        <taxon>Ancylostomatidae</taxon>
        <taxon>Ancylostomatinae</taxon>
        <taxon>Ancylostoma</taxon>
    </lineage>
</organism>
<dbReference type="AlphaFoldDB" id="A0A016WTS7"/>
<accession>A0A016WTS7</accession>
<protein>
    <submittedName>
        <fullName evidence="1">Uncharacterized protein</fullName>
    </submittedName>
</protein>
<dbReference type="EMBL" id="JARK01000099">
    <property type="protein sequence ID" value="EYC43229.1"/>
    <property type="molecule type" value="Genomic_DNA"/>
</dbReference>
<comment type="caution">
    <text evidence="1">The sequence shown here is derived from an EMBL/GenBank/DDBJ whole genome shotgun (WGS) entry which is preliminary data.</text>
</comment>